<organism evidence="1">
    <name type="scientific">Siphoviridae sp. ct03815</name>
    <dbReference type="NCBI Taxonomy" id="2827759"/>
    <lineage>
        <taxon>Viruses</taxon>
        <taxon>Duplodnaviria</taxon>
        <taxon>Heunggongvirae</taxon>
        <taxon>Uroviricota</taxon>
        <taxon>Caudoviricetes</taxon>
    </lineage>
</organism>
<dbReference type="EMBL" id="BK032874">
    <property type="protein sequence ID" value="DAF65108.1"/>
    <property type="molecule type" value="Genomic_DNA"/>
</dbReference>
<protein>
    <submittedName>
        <fullName evidence="1">Uncharacterized protein</fullName>
    </submittedName>
</protein>
<accession>A0A8S5TPQ3</accession>
<reference evidence="1" key="1">
    <citation type="journal article" date="2021" name="Proc. Natl. Acad. Sci. U.S.A.">
        <title>A Catalog of Tens of Thousands of Viruses from Human Metagenomes Reveals Hidden Associations with Chronic Diseases.</title>
        <authorList>
            <person name="Tisza M.J."/>
            <person name="Buck C.B."/>
        </authorList>
    </citation>
    <scope>NUCLEOTIDE SEQUENCE</scope>
    <source>
        <strain evidence="1">Ct03815</strain>
    </source>
</reference>
<evidence type="ECO:0000313" key="1">
    <source>
        <dbReference type="EMBL" id="DAF65108.1"/>
    </source>
</evidence>
<sequence length="82" mass="9043">MLKGTKSTSMNFNSMINDKSAVYMSAQIPVNGSASITITVQDRDLYEANKTQCRKDIEAFNQLVYAAEDERVTGGTADETEK</sequence>
<name>A0A8S5TPQ3_9CAUD</name>
<proteinExistence type="predicted"/>